<dbReference type="Proteomes" id="UP001526446">
    <property type="component" value="Unassembled WGS sequence"/>
</dbReference>
<dbReference type="Gene3D" id="2.170.16.10">
    <property type="entry name" value="Hedgehog/Intein (Hint) domain"/>
    <property type="match status" value="1"/>
</dbReference>
<comment type="caution">
    <text evidence="2">The sequence shown here is derived from an EMBL/GenBank/DDBJ whole genome shotgun (WGS) entry which is preliminary data.</text>
</comment>
<proteinExistence type="predicted"/>
<dbReference type="RefSeq" id="WP_265794615.1">
    <property type="nucleotide sequence ID" value="NZ_JAPIUX010000041.1"/>
</dbReference>
<dbReference type="EMBL" id="JAPIUX010000041">
    <property type="protein sequence ID" value="MCX2562295.1"/>
    <property type="molecule type" value="Genomic_DNA"/>
</dbReference>
<dbReference type="SUPFAM" id="SSF51294">
    <property type="entry name" value="Hedgehog/intein (Hint) domain"/>
    <property type="match status" value="1"/>
</dbReference>
<evidence type="ECO:0000313" key="2">
    <source>
        <dbReference type="EMBL" id="MCX2562295.1"/>
    </source>
</evidence>
<accession>A0ABT3QAI3</accession>
<organism evidence="2 3">
    <name type="scientific">Acetobacter farinalis</name>
    <dbReference type="NCBI Taxonomy" id="1260984"/>
    <lineage>
        <taxon>Bacteria</taxon>
        <taxon>Pseudomonadati</taxon>
        <taxon>Pseudomonadota</taxon>
        <taxon>Alphaproteobacteria</taxon>
        <taxon>Acetobacterales</taxon>
        <taxon>Acetobacteraceae</taxon>
        <taxon>Acetobacter</taxon>
    </lineage>
</organism>
<dbReference type="InterPro" id="IPR028992">
    <property type="entry name" value="Hedgehog/Intein_dom"/>
</dbReference>
<evidence type="ECO:0000313" key="3">
    <source>
        <dbReference type="Proteomes" id="UP001526446"/>
    </source>
</evidence>
<gene>
    <name evidence="2" type="ORF">OQ252_12950</name>
</gene>
<protein>
    <submittedName>
        <fullName evidence="2">Hint domain-containing protein</fullName>
    </submittedName>
</protein>
<dbReference type="InterPro" id="IPR036844">
    <property type="entry name" value="Hint_dom_sf"/>
</dbReference>
<keyword evidence="3" id="KW-1185">Reference proteome</keyword>
<sequence length="589" mass="62550">MSTAIYSYIHNTSNPITTSGSYQLFPTVYTGLVSSGGGEAVFSGSDVTASISFAPALLNAVNPYIVQSENSANVTVDVGSSLIGLLTGSSFIANGGTINITGSGGISALSGSTYTIENGGTLNMGSIDGSTSTITALSGQRITFGDGGGTLLINPSSSLTLLTFSNITGFGKAGSTIEITGASKVTNSTYNGTTTSITFDTGLTIKINGDYTSEDNSLYQQASDGNLYISATSQNSLGNTAVLVCFLPGSLISTPYGTKAVEDLNIDDEIIAYVDGVATPRRVTWTGQAHCNVRSHLPDDEAGYPVRILKDAISDGVPFKDMLITAEHCLFFDGKFVPARMLVNGRSIFFDKSITSYDYYHIETEAHSVVMADGMLTESYLDTGNRRAFSQKGNVVSISSSRNLTWDDAAAPLGVSREFAEPLFRQAEARAIAAGITQKDAAPELTEEANLHLITDTGVSIRPAREHNGRIMFMIPTGVQSIRIASNASRPSDVVGPFVDDRRYFGVAVGDITLFEGSRSRTITAHLTDRELDGWNTLEWEDCRWTSGNGLLPLGERHPNSVALIAIQIRKTGPYLATDAVQKKAALRA</sequence>
<reference evidence="2 3" key="1">
    <citation type="submission" date="2022-11" db="EMBL/GenBank/DDBJ databases">
        <title>Genome sequencing of Acetobacter type strain.</title>
        <authorList>
            <person name="Heo J."/>
            <person name="Lee D."/>
            <person name="Han B.-H."/>
            <person name="Hong S.-B."/>
            <person name="Kwon S.-W."/>
        </authorList>
    </citation>
    <scope>NUCLEOTIDE SEQUENCE [LARGE SCALE GENOMIC DNA]</scope>
    <source>
        <strain evidence="2 3">KACC 21251</strain>
    </source>
</reference>
<name>A0ABT3QAI3_9PROT</name>
<feature type="domain" description="Hedgehog/Intein (Hint)" evidence="1">
    <location>
        <begin position="244"/>
        <end position="383"/>
    </location>
</feature>
<evidence type="ECO:0000259" key="1">
    <source>
        <dbReference type="Pfam" id="PF13403"/>
    </source>
</evidence>
<dbReference type="Pfam" id="PF13403">
    <property type="entry name" value="Hint_2"/>
    <property type="match status" value="1"/>
</dbReference>